<dbReference type="AlphaFoldDB" id="A0A1R2CDP8"/>
<dbReference type="Gene3D" id="1.25.40.420">
    <property type="match status" value="1"/>
</dbReference>
<proteinExistence type="predicted"/>
<keyword evidence="3" id="KW-1185">Reference proteome</keyword>
<dbReference type="InterPro" id="IPR000210">
    <property type="entry name" value="BTB/POZ_dom"/>
</dbReference>
<sequence>MDAFYNNPFLSDCQISIDDCQFIAHKLVLAAYSEYFNNLFKSNEETTINLPQLSYSNIHSMSLKEVFPFILKYMYTFLNSESTIDFLNSSTVYTVLSISKALNIKGLIESTEKYILQEILTPQTALDVLNQSILLETSIIIQESSKVISQNLELILQTENIIEKMSSIPYNIIKNILSSSEIKVSQEVSIYNFLIIYFTSQNKHSESSKISEIPEIPEIPETLKLELLKTIKWNLLTHHELLEAAKNPLISCAKDLILQGLSAQLTKYEEIQIDNKSSTQSVSSISRPSTRLKDRLQKVVNHNLSKTQNIHIIYRKPFKGKFSIRTFQNNITKKTFAYEEDYDNNGVLLYLATRNIEHRYQNPHEIGQVHAFGSDVICGEICDFVGRGINRLTVKENIEENLSQRNGTYLGVDFGLGRIFFVTGYSIRGSLDMTSTCLNWQLEGKNYNGKWMAIDRRIHVSGDSVYDSKVEVQRMLLLKRGAITTWNVADCSQGFRFFRIRMIGYNVSGNTSMALSNIEFYGTVGEGNWP</sequence>
<dbReference type="Gene3D" id="3.30.710.10">
    <property type="entry name" value="Potassium Channel Kv1.1, Chain A"/>
    <property type="match status" value="1"/>
</dbReference>
<feature type="domain" description="BTB" evidence="1">
    <location>
        <begin position="11"/>
        <end position="76"/>
    </location>
</feature>
<dbReference type="OrthoDB" id="312225at2759"/>
<accession>A0A1R2CDP8</accession>
<dbReference type="PANTHER" id="PTHR47457">
    <property type="entry name" value="OS05G0345500 PROTEIN"/>
    <property type="match status" value="1"/>
</dbReference>
<evidence type="ECO:0000313" key="2">
    <source>
        <dbReference type="EMBL" id="OMJ87139.1"/>
    </source>
</evidence>
<dbReference type="Proteomes" id="UP000187209">
    <property type="component" value="Unassembled WGS sequence"/>
</dbReference>
<dbReference type="InterPro" id="IPR011333">
    <property type="entry name" value="SKP1/BTB/POZ_sf"/>
</dbReference>
<evidence type="ECO:0000259" key="1">
    <source>
        <dbReference type="PROSITE" id="PS50097"/>
    </source>
</evidence>
<name>A0A1R2CDP8_9CILI</name>
<dbReference type="SUPFAM" id="SSF54695">
    <property type="entry name" value="POZ domain"/>
    <property type="match status" value="1"/>
</dbReference>
<dbReference type="EMBL" id="MPUH01000185">
    <property type="protein sequence ID" value="OMJ87139.1"/>
    <property type="molecule type" value="Genomic_DNA"/>
</dbReference>
<comment type="caution">
    <text evidence="2">The sequence shown here is derived from an EMBL/GenBank/DDBJ whole genome shotgun (WGS) entry which is preliminary data.</text>
</comment>
<organism evidence="2 3">
    <name type="scientific">Stentor coeruleus</name>
    <dbReference type="NCBI Taxonomy" id="5963"/>
    <lineage>
        <taxon>Eukaryota</taxon>
        <taxon>Sar</taxon>
        <taxon>Alveolata</taxon>
        <taxon>Ciliophora</taxon>
        <taxon>Postciliodesmatophora</taxon>
        <taxon>Heterotrichea</taxon>
        <taxon>Heterotrichida</taxon>
        <taxon>Stentoridae</taxon>
        <taxon>Stentor</taxon>
    </lineage>
</organism>
<protein>
    <recommendedName>
        <fullName evidence="1">BTB domain-containing protein</fullName>
    </recommendedName>
</protein>
<dbReference type="PROSITE" id="PS50097">
    <property type="entry name" value="BTB"/>
    <property type="match status" value="1"/>
</dbReference>
<gene>
    <name evidence="2" type="ORF">SteCoe_11214</name>
</gene>
<dbReference type="SMART" id="SM00225">
    <property type="entry name" value="BTB"/>
    <property type="match status" value="1"/>
</dbReference>
<evidence type="ECO:0000313" key="3">
    <source>
        <dbReference type="Proteomes" id="UP000187209"/>
    </source>
</evidence>
<dbReference type="Pfam" id="PF00651">
    <property type="entry name" value="BTB"/>
    <property type="match status" value="1"/>
</dbReference>
<reference evidence="2 3" key="1">
    <citation type="submission" date="2016-11" db="EMBL/GenBank/DDBJ databases">
        <title>The macronuclear genome of Stentor coeruleus: a giant cell with tiny introns.</title>
        <authorList>
            <person name="Slabodnick M."/>
            <person name="Ruby J.G."/>
            <person name="Reiff S.B."/>
            <person name="Swart E.C."/>
            <person name="Gosai S."/>
            <person name="Prabakaran S."/>
            <person name="Witkowska E."/>
            <person name="Larue G.E."/>
            <person name="Fisher S."/>
            <person name="Freeman R.M."/>
            <person name="Gunawardena J."/>
            <person name="Chu W."/>
            <person name="Stover N.A."/>
            <person name="Gregory B.D."/>
            <person name="Nowacki M."/>
            <person name="Derisi J."/>
            <person name="Roy S.W."/>
            <person name="Marshall W.F."/>
            <person name="Sood P."/>
        </authorList>
    </citation>
    <scope>NUCLEOTIDE SEQUENCE [LARGE SCALE GENOMIC DNA]</scope>
    <source>
        <strain evidence="2">WM001</strain>
    </source>
</reference>
<dbReference type="PANTHER" id="PTHR47457:SF1">
    <property type="entry name" value="BTB DOMAIN-CONTAINING PROTEIN-RELATED"/>
    <property type="match status" value="1"/>
</dbReference>
<dbReference type="CDD" id="cd18186">
    <property type="entry name" value="BTB_POZ_ZBTB_KLHL-like"/>
    <property type="match status" value="1"/>
</dbReference>